<reference evidence="2" key="1">
    <citation type="journal article" date="2020" name="Stud. Mycol.">
        <title>101 Dothideomycetes genomes: a test case for predicting lifestyles and emergence of pathogens.</title>
        <authorList>
            <person name="Haridas S."/>
            <person name="Albert R."/>
            <person name="Binder M."/>
            <person name="Bloem J."/>
            <person name="Labutti K."/>
            <person name="Salamov A."/>
            <person name="Andreopoulos B."/>
            <person name="Baker S."/>
            <person name="Barry K."/>
            <person name="Bills G."/>
            <person name="Bluhm B."/>
            <person name="Cannon C."/>
            <person name="Castanera R."/>
            <person name="Culley D."/>
            <person name="Daum C."/>
            <person name="Ezra D."/>
            <person name="Gonzalez J."/>
            <person name="Henrissat B."/>
            <person name="Kuo A."/>
            <person name="Liang C."/>
            <person name="Lipzen A."/>
            <person name="Lutzoni F."/>
            <person name="Magnuson J."/>
            <person name="Mondo S."/>
            <person name="Nolan M."/>
            <person name="Ohm R."/>
            <person name="Pangilinan J."/>
            <person name="Park H.-J."/>
            <person name="Ramirez L."/>
            <person name="Alfaro M."/>
            <person name="Sun H."/>
            <person name="Tritt A."/>
            <person name="Yoshinaga Y."/>
            <person name="Zwiers L.-H."/>
            <person name="Turgeon B."/>
            <person name="Goodwin S."/>
            <person name="Spatafora J."/>
            <person name="Crous P."/>
            <person name="Grigoriev I."/>
        </authorList>
    </citation>
    <scope>NUCLEOTIDE SEQUENCE</scope>
    <source>
        <strain evidence="2">CBS 379.55</strain>
    </source>
</reference>
<evidence type="ECO:0000313" key="2">
    <source>
        <dbReference type="EMBL" id="KAF2278839.1"/>
    </source>
</evidence>
<dbReference type="RefSeq" id="XP_033656378.1">
    <property type="nucleotide sequence ID" value="XM_033797845.1"/>
</dbReference>
<feature type="compositionally biased region" description="Polar residues" evidence="1">
    <location>
        <begin position="46"/>
        <end position="62"/>
    </location>
</feature>
<dbReference type="AlphaFoldDB" id="A0A6A6JUX2"/>
<evidence type="ECO:0000313" key="3">
    <source>
        <dbReference type="Proteomes" id="UP000800097"/>
    </source>
</evidence>
<dbReference type="GeneID" id="54551020"/>
<keyword evidence="3" id="KW-1185">Reference proteome</keyword>
<feature type="region of interest" description="Disordered" evidence="1">
    <location>
        <begin position="33"/>
        <end position="103"/>
    </location>
</feature>
<dbReference type="EMBL" id="ML986487">
    <property type="protein sequence ID" value="KAF2278839.1"/>
    <property type="molecule type" value="Genomic_DNA"/>
</dbReference>
<gene>
    <name evidence="2" type="ORF">EI97DRAFT_431088</name>
</gene>
<proteinExistence type="predicted"/>
<evidence type="ECO:0000256" key="1">
    <source>
        <dbReference type="SAM" id="MobiDB-lite"/>
    </source>
</evidence>
<accession>A0A6A6JUX2</accession>
<feature type="compositionally biased region" description="Basic and acidic residues" evidence="1">
    <location>
        <begin position="63"/>
        <end position="103"/>
    </location>
</feature>
<dbReference type="Proteomes" id="UP000800097">
    <property type="component" value="Unassembled WGS sequence"/>
</dbReference>
<organism evidence="2 3">
    <name type="scientific">Westerdykella ornata</name>
    <dbReference type="NCBI Taxonomy" id="318751"/>
    <lineage>
        <taxon>Eukaryota</taxon>
        <taxon>Fungi</taxon>
        <taxon>Dikarya</taxon>
        <taxon>Ascomycota</taxon>
        <taxon>Pezizomycotina</taxon>
        <taxon>Dothideomycetes</taxon>
        <taxon>Pleosporomycetidae</taxon>
        <taxon>Pleosporales</taxon>
        <taxon>Sporormiaceae</taxon>
        <taxon>Westerdykella</taxon>
    </lineage>
</organism>
<protein>
    <submittedName>
        <fullName evidence="2">Uncharacterized protein</fullName>
    </submittedName>
</protein>
<sequence length="103" mass="10810">MSSVGKKVTSDPAAKNAIPEAVGTVTSDSLAAESHSFGAGNPKAGISQQPSRSSTLNTTDTSAARKLEPAENEEAREMKYGWGEDERVKRDAGLEGGEMEGRK</sequence>
<name>A0A6A6JUX2_WESOR</name>
<feature type="region of interest" description="Disordered" evidence="1">
    <location>
        <begin position="1"/>
        <end position="21"/>
    </location>
</feature>
<dbReference type="OrthoDB" id="5383057at2759"/>